<organism evidence="3 4">
    <name type="scientific">Leptosia nina</name>
    <dbReference type="NCBI Taxonomy" id="320188"/>
    <lineage>
        <taxon>Eukaryota</taxon>
        <taxon>Metazoa</taxon>
        <taxon>Ecdysozoa</taxon>
        <taxon>Arthropoda</taxon>
        <taxon>Hexapoda</taxon>
        <taxon>Insecta</taxon>
        <taxon>Pterygota</taxon>
        <taxon>Neoptera</taxon>
        <taxon>Endopterygota</taxon>
        <taxon>Lepidoptera</taxon>
        <taxon>Glossata</taxon>
        <taxon>Ditrysia</taxon>
        <taxon>Papilionoidea</taxon>
        <taxon>Pieridae</taxon>
        <taxon>Pierinae</taxon>
        <taxon>Leptosia</taxon>
    </lineage>
</organism>
<dbReference type="PROSITE" id="PS50234">
    <property type="entry name" value="VWFA"/>
    <property type="match status" value="1"/>
</dbReference>
<evidence type="ECO:0008006" key="5">
    <source>
        <dbReference type="Google" id="ProtNLM"/>
    </source>
</evidence>
<gene>
    <name evidence="3" type="ORF">LNINA_LOCUS7776</name>
</gene>
<dbReference type="Proteomes" id="UP001497472">
    <property type="component" value="Unassembled WGS sequence"/>
</dbReference>
<proteinExistence type="predicted"/>
<dbReference type="InterPro" id="IPR036465">
    <property type="entry name" value="vWFA_dom_sf"/>
</dbReference>
<dbReference type="Pfam" id="PF13768">
    <property type="entry name" value="VWA_3"/>
    <property type="match status" value="1"/>
</dbReference>
<evidence type="ECO:0000313" key="4">
    <source>
        <dbReference type="Proteomes" id="UP001497472"/>
    </source>
</evidence>
<dbReference type="Pfam" id="PF08487">
    <property type="entry name" value="VIT"/>
    <property type="match status" value="1"/>
</dbReference>
<accession>A0AAV1JGE7</accession>
<dbReference type="PROSITE" id="PS51468">
    <property type="entry name" value="VIT"/>
    <property type="match status" value="1"/>
</dbReference>
<dbReference type="InterPro" id="IPR050934">
    <property type="entry name" value="ITIH"/>
</dbReference>
<name>A0AAV1JGE7_9NEOP</name>
<dbReference type="SMART" id="SM00609">
    <property type="entry name" value="VIT"/>
    <property type="match status" value="1"/>
</dbReference>
<dbReference type="PANTHER" id="PTHR10338">
    <property type="entry name" value="INTER-ALPHA-TRYPSIN INHIBITOR HEAVY CHAIN FAMILY MEMBER"/>
    <property type="match status" value="1"/>
</dbReference>
<sequence length="984" mass="108582">MYIYIKISFAKKNKSCYTMGDVRWKCILLCVGLFIATVSSAAITQDPLIVTTGDDITTETNVGPTTDEPNAPIKLTEMRVHSEIALRYARTAVVTTVRNPAKRSQEAVFRMLLPETAFISGFVMTLNGKSYKAYVKGKEEAKQIYNEAVSQGFGAAHVSAKARDSNHFTVNVNVEPNTTAVFNLTYEELLVRRNGVYNHAINLHPGALVPKLKVTVHIKETEKITTLRVPEVKTGNEVDATDADAQNPIAAIDRGHDDREATITFKPDLIEQRRLIDVYSAKSKESAASRPYYFQHNVEDNQEGTIGQFIVQYDVDRTNNKDILVNDGYFVHFLAPSSLPPLKKHVVFVLDTSGSMMGHKLDQLREAMQTILGKLYAGDYFSIVEFNSDVVVHDLKEADAPPAERKHYWNYQPHQSENTALVPPSRATPENIEKAKTIISRLQSFGGTNIHSALSVAIDLIRKGVDWKVKSNESKPDSTTAAPEQGKALTVDEGVKNELEPIVIFLTDGDPTEGETSTVRIINHLSEKNYGEKKASIFSLAFGEDADRNFLRKLSLRNEGFMRHIYEAADAALQLRDFYQQVSSPLLSNVHFTYPKDQVKEGSVTRSKFHAVFAGSEVVVAGRVLDNVDVIEAQVDGFCAVDDGSGKKKYAILPKIPVSTTKNEYMPLERLWAYLTIKQLLDEKDASDSDDKSEKSPEKRALAIALKYEFVTPLTSLVVVKPNATNAVNAESVDNQRPEYSAFGSYGPPSLSAGYGQSNALSAVSFSQPIATLQHQFGLPGPPMQEPVFDDIEAEEIDNRYEDEDRADDLRSSFASFPRAQHFSGSRFRHQPSYKHSLRTSSSYDLDMDSFPVSSIFGAPPALSTTSAPKVELPKAEPASPLMKYNLQDFGWAENLLDASADVLKLSVNGTQVDLKLYKTGETVTEGEDSTCDKAGGGVSGACVYITRCRSAKTITSQQYQELYCTVGNGYAGVCCPSDDVDKA</sequence>
<dbReference type="PANTHER" id="PTHR10338:SF108">
    <property type="entry name" value="INTER-ALPHA-TRYPSIN INHIBITOR HEAVY CHAIN H4-LIKE PROTEIN"/>
    <property type="match status" value="1"/>
</dbReference>
<dbReference type="InterPro" id="IPR013694">
    <property type="entry name" value="VIT"/>
</dbReference>
<dbReference type="SMART" id="SM00327">
    <property type="entry name" value="VWA"/>
    <property type="match status" value="1"/>
</dbReference>
<evidence type="ECO:0000259" key="2">
    <source>
        <dbReference type="PROSITE" id="PS51468"/>
    </source>
</evidence>
<feature type="domain" description="VWFA" evidence="1">
    <location>
        <begin position="345"/>
        <end position="582"/>
    </location>
</feature>
<reference evidence="3 4" key="1">
    <citation type="submission" date="2023-11" db="EMBL/GenBank/DDBJ databases">
        <authorList>
            <person name="Okamura Y."/>
        </authorList>
    </citation>
    <scope>NUCLEOTIDE SEQUENCE [LARGE SCALE GENOMIC DNA]</scope>
</reference>
<dbReference type="EMBL" id="CAVLEF010000010">
    <property type="protein sequence ID" value="CAK1548378.1"/>
    <property type="molecule type" value="Genomic_DNA"/>
</dbReference>
<dbReference type="GO" id="GO:0032991">
    <property type="term" value="C:protein-containing complex"/>
    <property type="evidence" value="ECO:0007669"/>
    <property type="project" value="UniProtKB-ARBA"/>
</dbReference>
<protein>
    <recommendedName>
        <fullName evidence="5">Inter-alpha-trypsin inhibitor heavy chain H4-like</fullName>
    </recommendedName>
</protein>
<dbReference type="Gene3D" id="3.40.50.410">
    <property type="entry name" value="von Willebrand factor, type A domain"/>
    <property type="match status" value="1"/>
</dbReference>
<comment type="caution">
    <text evidence="3">The sequence shown here is derived from an EMBL/GenBank/DDBJ whole genome shotgun (WGS) entry which is preliminary data.</text>
</comment>
<dbReference type="SUPFAM" id="SSF53300">
    <property type="entry name" value="vWA-like"/>
    <property type="match status" value="1"/>
</dbReference>
<keyword evidence="4" id="KW-1185">Reference proteome</keyword>
<dbReference type="InterPro" id="IPR002035">
    <property type="entry name" value="VWF_A"/>
</dbReference>
<evidence type="ECO:0000259" key="1">
    <source>
        <dbReference type="PROSITE" id="PS50234"/>
    </source>
</evidence>
<dbReference type="Pfam" id="PF13519">
    <property type="entry name" value="VWA_2"/>
    <property type="match status" value="1"/>
</dbReference>
<dbReference type="AlphaFoldDB" id="A0AAV1JGE7"/>
<evidence type="ECO:0000313" key="3">
    <source>
        <dbReference type="EMBL" id="CAK1548378.1"/>
    </source>
</evidence>
<feature type="domain" description="VIT" evidence="2">
    <location>
        <begin position="59"/>
        <end position="188"/>
    </location>
</feature>